<feature type="compositionally biased region" description="Basic and acidic residues" evidence="1">
    <location>
        <begin position="149"/>
        <end position="160"/>
    </location>
</feature>
<dbReference type="SUPFAM" id="SSF56935">
    <property type="entry name" value="Porins"/>
    <property type="match status" value="1"/>
</dbReference>
<accession>A0A380TIB0</accession>
<gene>
    <name evidence="2" type="ORF">DF3PB_4240001</name>
</gene>
<proteinExistence type="predicted"/>
<evidence type="ECO:0000256" key="1">
    <source>
        <dbReference type="SAM" id="MobiDB-lite"/>
    </source>
</evidence>
<evidence type="ECO:0000313" key="2">
    <source>
        <dbReference type="EMBL" id="SUS07384.1"/>
    </source>
</evidence>
<protein>
    <submittedName>
        <fullName evidence="2">Uncharacterized protein</fullName>
    </submittedName>
</protein>
<reference evidence="2" key="1">
    <citation type="submission" date="2018-07" db="EMBL/GenBank/DDBJ databases">
        <authorList>
            <person name="Quirk P.G."/>
            <person name="Krulwich T.A."/>
        </authorList>
    </citation>
    <scope>NUCLEOTIDE SEQUENCE</scope>
</reference>
<organism evidence="2">
    <name type="scientific">metagenome</name>
    <dbReference type="NCBI Taxonomy" id="256318"/>
    <lineage>
        <taxon>unclassified sequences</taxon>
        <taxon>metagenomes</taxon>
    </lineage>
</organism>
<sequence length="263" mass="28327">MKPGLALLASVGYDMLDADGDELQGPSGGGGFRYNPSSSLTFNAFGGWQLEHPQADVRLTYELSPQTTVGATYNDSVGVGQMNLLRNLSTIGYDPVTGRFINQQTGLAFSTALSGIDISDQLTRTQVGTVTAEHRQERNTLSLSLYGTRQKDVGDTRPQSDDALADQDSLGITGNWGRKLAPATGLSVGAGFDYTHADDGGTERSDDVTTGTLRTVIASVTLTQDFSDRLIGYIGYRFQRRFASESDDEFTENAIVLGITRKF</sequence>
<dbReference type="AlphaFoldDB" id="A0A380TIB0"/>
<name>A0A380TIB0_9ZZZZ</name>
<dbReference type="EMBL" id="UIDG01000362">
    <property type="protein sequence ID" value="SUS07384.1"/>
    <property type="molecule type" value="Genomic_DNA"/>
</dbReference>
<feature type="region of interest" description="Disordered" evidence="1">
    <location>
        <begin position="142"/>
        <end position="165"/>
    </location>
</feature>